<accession>A0A934JBW4</accession>
<dbReference type="GO" id="GO:0016791">
    <property type="term" value="F:phosphatase activity"/>
    <property type="evidence" value="ECO:0007669"/>
    <property type="project" value="TreeGrafter"/>
</dbReference>
<dbReference type="AlphaFoldDB" id="A0A934JBW4"/>
<dbReference type="InterPro" id="IPR011152">
    <property type="entry name" value="Pesterase_MJ0912"/>
</dbReference>
<reference evidence="3" key="1">
    <citation type="submission" date="2020-12" db="EMBL/GenBank/DDBJ databases">
        <authorList>
            <person name="Huq M.A."/>
        </authorList>
    </citation>
    <scope>NUCLEOTIDE SEQUENCE</scope>
    <source>
        <strain evidence="3">MAHUQ-46</strain>
    </source>
</reference>
<organism evidence="3 4">
    <name type="scientific">Paenibacillus roseus</name>
    <dbReference type="NCBI Taxonomy" id="2798579"/>
    <lineage>
        <taxon>Bacteria</taxon>
        <taxon>Bacillati</taxon>
        <taxon>Bacillota</taxon>
        <taxon>Bacilli</taxon>
        <taxon>Bacillales</taxon>
        <taxon>Paenibacillaceae</taxon>
        <taxon>Paenibacillus</taxon>
    </lineage>
</organism>
<dbReference type="PANTHER" id="PTHR42850">
    <property type="entry name" value="METALLOPHOSPHOESTERASE"/>
    <property type="match status" value="1"/>
</dbReference>
<dbReference type="PIRSF" id="PIRSF000883">
    <property type="entry name" value="Pesterase_MJ0912"/>
    <property type="match status" value="1"/>
</dbReference>
<evidence type="ECO:0000259" key="2">
    <source>
        <dbReference type="Pfam" id="PF12850"/>
    </source>
</evidence>
<evidence type="ECO:0000313" key="3">
    <source>
        <dbReference type="EMBL" id="MBJ6364281.1"/>
    </source>
</evidence>
<dbReference type="Proteomes" id="UP000640274">
    <property type="component" value="Unassembled WGS sequence"/>
</dbReference>
<sequence>MDKIAVISDVHGNMPALEAVAKDLEQRGIREVICLGDLVGKGPDSDKSVDRIRLLCQTVIRGNWDDFIPNPTDNDTLEWHRRKLGVERMDYLKSLPFSVEFHMSGRLIRLFHASPRSVYERIQPWDSMEARLSLFDSSPLTSSGHPADVAGYGDIHNAYLQHVGGKTLFNTGSVGNPLEIPQASYAILEGMHGSDSPAPFNIQLIRVPYDNERAVQDAVDANMPDLDNYIREIRTARYRGLKD</sequence>
<dbReference type="Pfam" id="PF12850">
    <property type="entry name" value="Metallophos_2"/>
    <property type="match status" value="1"/>
</dbReference>
<dbReference type="RefSeq" id="WP_199021873.1">
    <property type="nucleotide sequence ID" value="NZ_JAELUP010000117.1"/>
</dbReference>
<dbReference type="GO" id="GO:0005737">
    <property type="term" value="C:cytoplasm"/>
    <property type="evidence" value="ECO:0007669"/>
    <property type="project" value="TreeGrafter"/>
</dbReference>
<dbReference type="Gene3D" id="3.60.21.10">
    <property type="match status" value="1"/>
</dbReference>
<dbReference type="InterPro" id="IPR024654">
    <property type="entry name" value="Calcineurin-like_PHP_lpxH"/>
</dbReference>
<dbReference type="SUPFAM" id="SSF56300">
    <property type="entry name" value="Metallo-dependent phosphatases"/>
    <property type="match status" value="1"/>
</dbReference>
<comment type="caution">
    <text evidence="3">The sequence shown here is derived from an EMBL/GenBank/DDBJ whole genome shotgun (WGS) entry which is preliminary data.</text>
</comment>
<evidence type="ECO:0000256" key="1">
    <source>
        <dbReference type="ARBA" id="ARBA00008950"/>
    </source>
</evidence>
<comment type="similarity">
    <text evidence="1">Belongs to the metallophosphoesterase superfamily. YfcE family.</text>
</comment>
<name>A0A934JBW4_9BACL</name>
<keyword evidence="4" id="KW-1185">Reference proteome</keyword>
<dbReference type="EMBL" id="JAELUP010000117">
    <property type="protein sequence ID" value="MBJ6364281.1"/>
    <property type="molecule type" value="Genomic_DNA"/>
</dbReference>
<gene>
    <name evidence="3" type="ORF">JFN88_23975</name>
</gene>
<dbReference type="InterPro" id="IPR029052">
    <property type="entry name" value="Metallo-depent_PP-like"/>
</dbReference>
<proteinExistence type="inferred from homology"/>
<feature type="domain" description="Calcineurin-like phosphoesterase" evidence="2">
    <location>
        <begin position="3"/>
        <end position="189"/>
    </location>
</feature>
<protein>
    <submittedName>
        <fullName evidence="3">Metallophosphoesterase family protein</fullName>
    </submittedName>
</protein>
<evidence type="ECO:0000313" key="4">
    <source>
        <dbReference type="Proteomes" id="UP000640274"/>
    </source>
</evidence>
<dbReference type="PANTHER" id="PTHR42850:SF2">
    <property type="entry name" value="BLL5683 PROTEIN"/>
    <property type="match status" value="1"/>
</dbReference>
<dbReference type="InterPro" id="IPR050126">
    <property type="entry name" value="Ap4A_hydrolase"/>
</dbReference>